<protein>
    <submittedName>
        <fullName evidence="2">21849_t:CDS:1</fullName>
    </submittedName>
</protein>
<accession>A0ABN7V3C7</accession>
<comment type="caution">
    <text evidence="2">The sequence shown here is derived from an EMBL/GenBank/DDBJ whole genome shotgun (WGS) entry which is preliminary data.</text>
</comment>
<keyword evidence="3" id="KW-1185">Reference proteome</keyword>
<sequence length="232" mass="27110">EGNKRIIIPTEHYKPANINKRIEKKKILKKEDEESDGATDKETESDSNEYEEEYEEETLGNQKTVCLNKEEKKNNFNIGQLLGEQETQMRTLLKNYNNNFAEKLDQLGRTSKSELKDIPTKVGMEQYLEAIRTYIQKLAAALEPEEFVFIDYLNRGNPTDPIILFEMPGANWNERLTNSSQEVHSTDTRRMSNTQILGTYYKLESIIAEKKWCDVAQRKFKSHFSKEREKTV</sequence>
<proteinExistence type="predicted"/>
<dbReference type="Proteomes" id="UP000789901">
    <property type="component" value="Unassembled WGS sequence"/>
</dbReference>
<feature type="region of interest" description="Disordered" evidence="1">
    <location>
        <begin position="18"/>
        <end position="62"/>
    </location>
</feature>
<name>A0ABN7V3C7_GIGMA</name>
<evidence type="ECO:0000313" key="2">
    <source>
        <dbReference type="EMBL" id="CAG8725186.1"/>
    </source>
</evidence>
<feature type="compositionally biased region" description="Acidic residues" evidence="1">
    <location>
        <begin position="45"/>
        <end position="58"/>
    </location>
</feature>
<dbReference type="EMBL" id="CAJVQB010008971">
    <property type="protein sequence ID" value="CAG8725186.1"/>
    <property type="molecule type" value="Genomic_DNA"/>
</dbReference>
<organism evidence="2 3">
    <name type="scientific">Gigaspora margarita</name>
    <dbReference type="NCBI Taxonomy" id="4874"/>
    <lineage>
        <taxon>Eukaryota</taxon>
        <taxon>Fungi</taxon>
        <taxon>Fungi incertae sedis</taxon>
        <taxon>Mucoromycota</taxon>
        <taxon>Glomeromycotina</taxon>
        <taxon>Glomeromycetes</taxon>
        <taxon>Diversisporales</taxon>
        <taxon>Gigasporaceae</taxon>
        <taxon>Gigaspora</taxon>
    </lineage>
</organism>
<gene>
    <name evidence="2" type="ORF">GMARGA_LOCUS13869</name>
</gene>
<evidence type="ECO:0000256" key="1">
    <source>
        <dbReference type="SAM" id="MobiDB-lite"/>
    </source>
</evidence>
<reference evidence="2 3" key="1">
    <citation type="submission" date="2021-06" db="EMBL/GenBank/DDBJ databases">
        <authorList>
            <person name="Kallberg Y."/>
            <person name="Tangrot J."/>
            <person name="Rosling A."/>
        </authorList>
    </citation>
    <scope>NUCLEOTIDE SEQUENCE [LARGE SCALE GENOMIC DNA]</scope>
    <source>
        <strain evidence="2 3">120-4 pot B 10/14</strain>
    </source>
</reference>
<evidence type="ECO:0000313" key="3">
    <source>
        <dbReference type="Proteomes" id="UP000789901"/>
    </source>
</evidence>
<feature type="non-terminal residue" evidence="2">
    <location>
        <position position="1"/>
    </location>
</feature>